<name>A0A6G0SGQ9_9STRA</name>
<dbReference type="AlphaFoldDB" id="A0A6G0SGQ9"/>
<dbReference type="Pfam" id="PF13456">
    <property type="entry name" value="RVT_3"/>
    <property type="match status" value="1"/>
</dbReference>
<feature type="domain" description="RNase H type-1" evidence="2">
    <location>
        <begin position="451"/>
        <end position="589"/>
    </location>
</feature>
<dbReference type="InterPro" id="IPR036397">
    <property type="entry name" value="RNaseH_sf"/>
</dbReference>
<dbReference type="Gene3D" id="3.30.420.10">
    <property type="entry name" value="Ribonuclease H-like superfamily/Ribonuclease H"/>
    <property type="match status" value="1"/>
</dbReference>
<comment type="caution">
    <text evidence="3">The sequence shown here is derived from an EMBL/GenBank/DDBJ whole genome shotgun (WGS) entry which is preliminary data.</text>
</comment>
<sequence length="645" mass="73709">MLMQQRISERVQLRGAFQHDQLGLLPLAAVLLYDRWGNKQRWGDYKLLIEKGRTKMVQDLLRLEWKGEGALLFVPYGEELPLQCARALLFRDLCLSLLANLPELRKQGVETDMLRVTHAVGDDHHLFEVKDGAKGMITHTWGSLTKMVQWDRDSDSIDVAVANHLEAETSSVWVLPHPWLTRMRPLWAGKRRWKQSRKSYKKLIGKRREAAAIKAEAQIGEAWKANHASMARALEQLKWKRIHRMEDVTAYQAQTVVRLKNNRLRLWAGKENNFKCLAAGCTNSKTLGSAHLAWDCDEAQAHWRLYCAKWEGAKCTSWETKDTQEEAIKKFFGFKLQKMPGWLTTWGVEQEVEPWDQVTEVACSMWALGCAVTLTALWRWNVDRLHPEGKKAAAIADQLRRYQTSVVEAFERFRLGLYPLTTASYIKIWAAGEILKHWRRKDFIAVPEKRNDVVRVGVFDGGSRGNPGAGGSGSIIVEDRGAEVSPAVLWAAATALGSRATTNNVAEFTGLHRLLARAIKMEWEGIHVVGDSALILKMMKERTMPKTRKMQYWYKITRKLADRCKVESWTHHYRTHNKMVDALANKAMDTGKSTMYGTEGDTERVDLRAEVSTYLANDFNRWREEQEDGRRAAQEECGGSIHPEG</sequence>
<dbReference type="InterPro" id="IPR053151">
    <property type="entry name" value="RNase_H-like"/>
</dbReference>
<feature type="compositionally biased region" description="Basic and acidic residues" evidence="1">
    <location>
        <begin position="625"/>
        <end position="634"/>
    </location>
</feature>
<dbReference type="PROSITE" id="PS50879">
    <property type="entry name" value="RNASE_H_1"/>
    <property type="match status" value="1"/>
</dbReference>
<reference evidence="3 4" key="1">
    <citation type="submission" date="2018-09" db="EMBL/GenBank/DDBJ databases">
        <title>Genomic investigation of the strawberry pathogen Phytophthora fragariae indicates pathogenicity is determined by transcriptional variation in three key races.</title>
        <authorList>
            <person name="Adams T.M."/>
            <person name="Armitage A.D."/>
            <person name="Sobczyk M.K."/>
            <person name="Bates H.J."/>
            <person name="Dunwell J.M."/>
            <person name="Nellist C.F."/>
            <person name="Harrison R.J."/>
        </authorList>
    </citation>
    <scope>NUCLEOTIDE SEQUENCE [LARGE SCALE GENOMIC DNA]</scope>
    <source>
        <strain evidence="3 4">NOV-77</strain>
    </source>
</reference>
<protein>
    <recommendedName>
        <fullName evidence="2">RNase H type-1 domain-containing protein</fullName>
    </recommendedName>
</protein>
<evidence type="ECO:0000256" key="1">
    <source>
        <dbReference type="SAM" id="MobiDB-lite"/>
    </source>
</evidence>
<proteinExistence type="predicted"/>
<gene>
    <name evidence="3" type="ORF">PF008_g2943</name>
</gene>
<dbReference type="SUPFAM" id="SSF53098">
    <property type="entry name" value="Ribonuclease H-like"/>
    <property type="match status" value="1"/>
</dbReference>
<evidence type="ECO:0000313" key="3">
    <source>
        <dbReference type="EMBL" id="KAE9357874.1"/>
    </source>
</evidence>
<feature type="region of interest" description="Disordered" evidence="1">
    <location>
        <begin position="625"/>
        <end position="645"/>
    </location>
</feature>
<dbReference type="InterPro" id="IPR002156">
    <property type="entry name" value="RNaseH_domain"/>
</dbReference>
<evidence type="ECO:0000313" key="4">
    <source>
        <dbReference type="Proteomes" id="UP000486351"/>
    </source>
</evidence>
<dbReference type="EMBL" id="QXFY01000086">
    <property type="protein sequence ID" value="KAE9357874.1"/>
    <property type="molecule type" value="Genomic_DNA"/>
</dbReference>
<dbReference type="PANTHER" id="PTHR47723:SF19">
    <property type="entry name" value="POLYNUCLEOTIDYL TRANSFERASE, RIBONUCLEASE H-LIKE SUPERFAMILY PROTEIN"/>
    <property type="match status" value="1"/>
</dbReference>
<dbReference type="InterPro" id="IPR012337">
    <property type="entry name" value="RNaseH-like_sf"/>
</dbReference>
<dbReference type="GO" id="GO:0004523">
    <property type="term" value="F:RNA-DNA hybrid ribonuclease activity"/>
    <property type="evidence" value="ECO:0007669"/>
    <property type="project" value="InterPro"/>
</dbReference>
<dbReference type="Proteomes" id="UP000486351">
    <property type="component" value="Unassembled WGS sequence"/>
</dbReference>
<dbReference type="GO" id="GO:0003676">
    <property type="term" value="F:nucleic acid binding"/>
    <property type="evidence" value="ECO:0007669"/>
    <property type="project" value="InterPro"/>
</dbReference>
<dbReference type="PANTHER" id="PTHR47723">
    <property type="entry name" value="OS05G0353850 PROTEIN"/>
    <property type="match status" value="1"/>
</dbReference>
<organism evidence="3 4">
    <name type="scientific">Phytophthora fragariae</name>
    <dbReference type="NCBI Taxonomy" id="53985"/>
    <lineage>
        <taxon>Eukaryota</taxon>
        <taxon>Sar</taxon>
        <taxon>Stramenopiles</taxon>
        <taxon>Oomycota</taxon>
        <taxon>Peronosporomycetes</taxon>
        <taxon>Peronosporales</taxon>
        <taxon>Peronosporaceae</taxon>
        <taxon>Phytophthora</taxon>
    </lineage>
</organism>
<evidence type="ECO:0000259" key="2">
    <source>
        <dbReference type="PROSITE" id="PS50879"/>
    </source>
</evidence>
<accession>A0A6G0SGQ9</accession>